<organism evidence="1 2">
    <name type="scientific">Streptomyces hydrogenans</name>
    <dbReference type="NCBI Taxonomy" id="1873719"/>
    <lineage>
        <taxon>Bacteria</taxon>
        <taxon>Bacillati</taxon>
        <taxon>Actinomycetota</taxon>
        <taxon>Actinomycetes</taxon>
        <taxon>Kitasatosporales</taxon>
        <taxon>Streptomycetaceae</taxon>
        <taxon>Streptomyces</taxon>
    </lineage>
</organism>
<evidence type="ECO:0000313" key="2">
    <source>
        <dbReference type="Proteomes" id="UP001052739"/>
    </source>
</evidence>
<sequence length="299" mass="30851">MAAVLLGGATSAQAVPATTHTAATGTTAVSGTVTTPAVLDLALTHTGLTLPVTGHRPGWLTFRATTADASGHYLSILKLAPGVTVNDVNTLMGQVTSADPAISVPAVQRLYRDVEFNGGVSVQAGKPVSVSVNLEPGTYHVVESSASWTSGRPPYYAQTLEISGDRLTVRPPAHDAVLLAATLGGKPAFIAPSEVDHDPAYLVANLTASPQEAIFRPVAPGTTDAAIQAYYDAEKAGAPLPSPFTGRAGGMLPISPGKIAVVRFENSAPGEYAVSSFTRDPQTAERNAYNGMHRVIDQG</sequence>
<dbReference type="RefSeq" id="WP_043223716.1">
    <property type="nucleotide sequence ID" value="NZ_BNBS01000116.1"/>
</dbReference>
<gene>
    <name evidence="1" type="ORF">Shyd_35490</name>
</gene>
<evidence type="ECO:0008006" key="3">
    <source>
        <dbReference type="Google" id="ProtNLM"/>
    </source>
</evidence>
<name>A0ABQ3PB02_9ACTN</name>
<reference evidence="1" key="1">
    <citation type="submission" date="2024-05" db="EMBL/GenBank/DDBJ databases">
        <title>Whole genome shotgun sequence of Streptomyces hydrogenans NBRC 13475.</title>
        <authorList>
            <person name="Komaki H."/>
            <person name="Tamura T."/>
        </authorList>
    </citation>
    <scope>NUCLEOTIDE SEQUENCE</scope>
    <source>
        <strain evidence="1">NBRC 13475</strain>
    </source>
</reference>
<proteinExistence type="predicted"/>
<protein>
    <recommendedName>
        <fullName evidence="3">Serine protease</fullName>
    </recommendedName>
</protein>
<comment type="caution">
    <text evidence="1">The sequence shown here is derived from an EMBL/GenBank/DDBJ whole genome shotgun (WGS) entry which is preliminary data.</text>
</comment>
<dbReference type="Proteomes" id="UP001052739">
    <property type="component" value="Unassembled WGS sequence"/>
</dbReference>
<accession>A0ABQ3PB02</accession>
<dbReference type="EMBL" id="BNDW01000019">
    <property type="protein sequence ID" value="GHI22178.1"/>
    <property type="molecule type" value="Genomic_DNA"/>
</dbReference>
<evidence type="ECO:0000313" key="1">
    <source>
        <dbReference type="EMBL" id="GHI22178.1"/>
    </source>
</evidence>
<keyword evidence="2" id="KW-1185">Reference proteome</keyword>